<reference evidence="3 4" key="1">
    <citation type="submission" date="2020-08" db="EMBL/GenBank/DDBJ databases">
        <title>Sequencing the genomes of 1000 actinobacteria strains.</title>
        <authorList>
            <person name="Klenk H.-P."/>
        </authorList>
    </citation>
    <scope>NUCLEOTIDE SEQUENCE [LARGE SCALE GENOMIC DNA]</scope>
    <source>
        <strain evidence="3 4">DSM 46659</strain>
    </source>
</reference>
<keyword evidence="4" id="KW-1185">Reference proteome</keyword>
<dbReference type="AlphaFoldDB" id="A0A7W9YIZ8"/>
<dbReference type="PANTHER" id="PTHR32039">
    <property type="entry name" value="MAGNESIUM-CHELATASE SUBUNIT CHLI"/>
    <property type="match status" value="1"/>
</dbReference>
<dbReference type="InterPro" id="IPR003593">
    <property type="entry name" value="AAA+_ATPase"/>
</dbReference>
<feature type="domain" description="AAA+ ATPase" evidence="2">
    <location>
        <begin position="216"/>
        <end position="397"/>
    </location>
</feature>
<dbReference type="InterPro" id="IPR000523">
    <property type="entry name" value="Mg_chelatse_chII-like_cat_dom"/>
</dbReference>
<dbReference type="Pfam" id="PF01078">
    <property type="entry name" value="Mg_chelatase"/>
    <property type="match status" value="1"/>
</dbReference>
<dbReference type="EMBL" id="JACHDS010000001">
    <property type="protein sequence ID" value="MBB6173049.1"/>
    <property type="molecule type" value="Genomic_DNA"/>
</dbReference>
<dbReference type="SUPFAM" id="SSF54211">
    <property type="entry name" value="Ribosomal protein S5 domain 2-like"/>
    <property type="match status" value="1"/>
</dbReference>
<name>A0A7W9YIZ8_9ACTN</name>
<dbReference type="PANTHER" id="PTHR32039:SF7">
    <property type="entry name" value="COMPETENCE PROTEIN COMM"/>
    <property type="match status" value="1"/>
</dbReference>
<evidence type="ECO:0000313" key="3">
    <source>
        <dbReference type="EMBL" id="MBB6173049.1"/>
    </source>
</evidence>
<comment type="caution">
    <text evidence="3">The sequence shown here is derived from an EMBL/GenBank/DDBJ whole genome shotgun (WGS) entry which is preliminary data.</text>
</comment>
<dbReference type="InterPro" id="IPR020568">
    <property type="entry name" value="Ribosomal_Su5_D2-typ_SF"/>
</dbReference>
<dbReference type="RefSeq" id="WP_184076260.1">
    <property type="nucleotide sequence ID" value="NZ_JACHDS010000001.1"/>
</dbReference>
<comment type="similarity">
    <text evidence="1">Belongs to the Mg-chelatase subunits D/I family. ComM subfamily.</text>
</comment>
<dbReference type="InterPro" id="IPR027417">
    <property type="entry name" value="P-loop_NTPase"/>
</dbReference>
<dbReference type="Gene3D" id="3.30.230.10">
    <property type="match status" value="1"/>
</dbReference>
<accession>A0A7W9YIZ8</accession>
<gene>
    <name evidence="3" type="ORF">HNR23_003109</name>
</gene>
<evidence type="ECO:0000313" key="4">
    <source>
        <dbReference type="Proteomes" id="UP000546642"/>
    </source>
</evidence>
<proteinExistence type="inferred from homology"/>
<dbReference type="InterPro" id="IPR014721">
    <property type="entry name" value="Ribsml_uS5_D2-typ_fold_subgr"/>
</dbReference>
<organism evidence="3 4">
    <name type="scientific">Nocardiopsis mwathae</name>
    <dbReference type="NCBI Taxonomy" id="1472723"/>
    <lineage>
        <taxon>Bacteria</taxon>
        <taxon>Bacillati</taxon>
        <taxon>Actinomycetota</taxon>
        <taxon>Actinomycetes</taxon>
        <taxon>Streptosporangiales</taxon>
        <taxon>Nocardiopsidaceae</taxon>
        <taxon>Nocardiopsis</taxon>
    </lineage>
</organism>
<protein>
    <submittedName>
        <fullName evidence="3">Magnesium chelatase family protein</fullName>
    </submittedName>
</protein>
<dbReference type="InterPro" id="IPR004482">
    <property type="entry name" value="Mg_chelat-rel"/>
</dbReference>
<dbReference type="SMART" id="SM00382">
    <property type="entry name" value="AAA"/>
    <property type="match status" value="1"/>
</dbReference>
<dbReference type="InterPro" id="IPR025158">
    <property type="entry name" value="Mg_chelat-rel_C"/>
</dbReference>
<evidence type="ECO:0000259" key="2">
    <source>
        <dbReference type="SMART" id="SM00382"/>
    </source>
</evidence>
<sequence length="509" mass="53432">MGLARARSLALIGVEGHTVEVEAHIGDGPAGLTLVGLPDTALREARDRIRAAIVNSGERWPEGHITVSLSPASLPKRGSGFDLAIAAAVIAADGAIPVESVHNTVFLAELGLDGRTRPVTGVLPAVLSGVRAGHPTFVVARGNAAEARLVPDAEVDATGSLIELFARLRGHPLEPPLFDDEAEPIRPEPRPARRVDLADVLGQPVARRAVEIAAAGGHHLLLVGPPGTGKSLLAERLPTILPPLTQEEAIEVTAVHSVAGQLIDGGSLVERPPFCAPHHTATRAAMVGGGSTRLRPGCVSLAHRGCLFLDEAPEFDRNVLDSLRQPLESGEVTVSRVAATALFPARFLLVLAANPCPCGRGGSACVCPSSQRRRYLARLSGPLLDRVDLKVELQPVPRAELLADRAFAESSATVAHRVAQARERAAKRLAGTPWATNAQIPGAELRRRFPVPAGALRLLGAALDRGEVSARGVDRALRVAWTLADLAGRDGPGIDDTAYAFALWSGRAQ</sequence>
<dbReference type="InterPro" id="IPR045006">
    <property type="entry name" value="CHLI-like"/>
</dbReference>
<dbReference type="Gene3D" id="3.40.50.300">
    <property type="entry name" value="P-loop containing nucleotide triphosphate hydrolases"/>
    <property type="match status" value="1"/>
</dbReference>
<dbReference type="Pfam" id="PF13541">
    <property type="entry name" value="ChlI"/>
    <property type="match status" value="1"/>
</dbReference>
<dbReference type="Proteomes" id="UP000546642">
    <property type="component" value="Unassembled WGS sequence"/>
</dbReference>
<dbReference type="Pfam" id="PF13335">
    <property type="entry name" value="Mg_chelatase_C"/>
    <property type="match status" value="1"/>
</dbReference>
<evidence type="ECO:0000256" key="1">
    <source>
        <dbReference type="ARBA" id="ARBA00006354"/>
    </source>
</evidence>
<dbReference type="GO" id="GO:0005524">
    <property type="term" value="F:ATP binding"/>
    <property type="evidence" value="ECO:0007669"/>
    <property type="project" value="InterPro"/>
</dbReference>
<dbReference type="SUPFAM" id="SSF52540">
    <property type="entry name" value="P-loop containing nucleoside triphosphate hydrolases"/>
    <property type="match status" value="1"/>
</dbReference>
<dbReference type="NCBIfam" id="TIGR00368">
    <property type="entry name" value="YifB family Mg chelatase-like AAA ATPase"/>
    <property type="match status" value="1"/>
</dbReference>